<dbReference type="InterPro" id="IPR027785">
    <property type="entry name" value="UvrD-like_helicase_C"/>
</dbReference>
<evidence type="ECO:0000256" key="2">
    <source>
        <dbReference type="ARBA" id="ARBA00022741"/>
    </source>
</evidence>
<dbReference type="Pfam" id="PF13245">
    <property type="entry name" value="AAA_19"/>
    <property type="match status" value="1"/>
</dbReference>
<accession>A0A931J195</accession>
<sequence length="647" mass="69020">MTPPPLQEWPLGPLLRPLDRALATWLRERDPHTPDSLLAAAALCAHLEGQGHSCLPLPALHAAPSATLAWPADPALDEQLRDRLPADGAQARDRWRSSPWVSLGDQGSPAAPLVLEGDRLYLRRYWQTECRLAAHLLSRAQADVGEHTLDRPLARQTLAALFPAAPGTDIDWQRVACALALRRRLTVITGGPGTGKTYTAARLLVALHALHTQHPGPTPLRVGLSAPTGKAAARLRESIDQALARLPGGPPVWASALPAARTLHSLLGARPGTRAFRHTAHNPLMLDVLIVDEASMVHLELMTALLDALPARTRLVLLGDKDQLASVEAGAVLADLCAHDAAYDAAHDAAHNTAYDTSTRDWVDELTGCTLPAPGGPALAQQVVALRQSRRFEGAIGQVAQAVNAGNAAATEGALHAPDDTVACLRPRGETDPALDGLATQGRGPHPGYGPYLELLRQGPADKSPAAFDAWGLALLQAFDRFRVLCALREGPWGVSGWNARIEAALAEQGLRVGREAYPGRPVMVTRNDPQLGVFNGDIGLTLKTPDGQLRVVFADCGRLRSVAASRLADAQTAFALTVHKAQGSEFEHVALVLPERDNPVLSRELLYTGITRARKAFTLVAPPGAPLAEAVARRTVRFGGLGERVR</sequence>
<keyword evidence="1 11" id="KW-0540">Nuclease</keyword>
<comment type="function">
    <text evidence="11">A helicase/nuclease that prepares dsDNA breaks (DSB) for recombinational DNA repair. Binds to DSBs and unwinds DNA via a highly rapid and processive ATP-dependent bidirectional helicase activity. Unwinds dsDNA until it encounters a Chi (crossover hotspot instigator) sequence from the 3' direction. Cuts ssDNA a few nucleotides 3' to the Chi site. The properties and activities of the enzyme are changed at Chi. The Chi-altered holoenzyme produces a long 3'-ssDNA overhang and facilitates RecA-binding to the ssDNA for homologous DNA recombination and repair. Holoenzyme degrades any linearized DNA that is unable to undergo homologous recombination. In the holoenzyme this subunit has ssDNA-dependent ATPase and 5'-3' helicase activity. When added to pre-assembled RecBC greatly stimulates nuclease activity and augments holoenzyme processivity. Negatively regulates the RecA-loading ability of RecBCD.</text>
</comment>
<comment type="caution">
    <text evidence="14">The sequence shown here is derived from an EMBL/GenBank/DDBJ whole genome shotgun (WGS) entry which is preliminary data.</text>
</comment>
<dbReference type="EC" id="5.6.2.3" evidence="11"/>
<dbReference type="InterPro" id="IPR050534">
    <property type="entry name" value="Coronavir_polyprotein_1ab"/>
</dbReference>
<dbReference type="GO" id="GO:0008854">
    <property type="term" value="F:exodeoxyribonuclease V activity"/>
    <property type="evidence" value="ECO:0007669"/>
    <property type="project" value="InterPro"/>
</dbReference>
<evidence type="ECO:0000256" key="4">
    <source>
        <dbReference type="ARBA" id="ARBA00022801"/>
    </source>
</evidence>
<evidence type="ECO:0000259" key="12">
    <source>
        <dbReference type="Pfam" id="PF13538"/>
    </source>
</evidence>
<protein>
    <recommendedName>
        <fullName evidence="11">RecBCD enzyme subunit RecD</fullName>
        <ecNumber evidence="11">5.6.2.3</ecNumber>
    </recommendedName>
    <alternativeName>
        <fullName evidence="11">DNA 5'-3' helicase subunit RecD</fullName>
    </alternativeName>
    <alternativeName>
        <fullName evidence="11">Exonuclease V subunit RecD</fullName>
        <shortName evidence="11">ExoV subunit RecD</shortName>
    </alternativeName>
    <alternativeName>
        <fullName evidence="11">Helicase/nuclease RecBCD subunit RecD</fullName>
    </alternativeName>
</protein>
<dbReference type="HAMAP" id="MF_01487">
    <property type="entry name" value="RecD"/>
    <property type="match status" value="1"/>
</dbReference>
<dbReference type="SUPFAM" id="SSF52540">
    <property type="entry name" value="P-loop containing nucleoside triphosphate hydrolases"/>
    <property type="match status" value="2"/>
</dbReference>
<evidence type="ECO:0000256" key="11">
    <source>
        <dbReference type="HAMAP-Rule" id="MF_01487"/>
    </source>
</evidence>
<dbReference type="GO" id="GO:0009338">
    <property type="term" value="C:exodeoxyribonuclease V complex"/>
    <property type="evidence" value="ECO:0007669"/>
    <property type="project" value="InterPro"/>
</dbReference>
<keyword evidence="7 11" id="KW-0067">ATP-binding</keyword>
<dbReference type="Pfam" id="PF13538">
    <property type="entry name" value="UvrD_C_2"/>
    <property type="match status" value="1"/>
</dbReference>
<keyword evidence="3 11" id="KW-0227">DNA damage</keyword>
<evidence type="ECO:0000256" key="5">
    <source>
        <dbReference type="ARBA" id="ARBA00022806"/>
    </source>
</evidence>
<comment type="similarity">
    <text evidence="11">Belongs to the RecD family.</text>
</comment>
<dbReference type="InterPro" id="IPR006344">
    <property type="entry name" value="RecD"/>
</dbReference>
<dbReference type="GO" id="GO:0000724">
    <property type="term" value="P:double-strand break repair via homologous recombination"/>
    <property type="evidence" value="ECO:0007669"/>
    <property type="project" value="UniProtKB-UniRule"/>
</dbReference>
<reference evidence="14" key="1">
    <citation type="submission" date="2020-12" db="EMBL/GenBank/DDBJ databases">
        <title>The genome sequence of Inhella sp. 4Y17.</title>
        <authorList>
            <person name="Liu Y."/>
        </authorList>
    </citation>
    <scope>NUCLEOTIDE SEQUENCE</scope>
    <source>
        <strain evidence="14">4Y10</strain>
    </source>
</reference>
<evidence type="ECO:0000256" key="8">
    <source>
        <dbReference type="ARBA" id="ARBA00023125"/>
    </source>
</evidence>
<dbReference type="InterPro" id="IPR041851">
    <property type="entry name" value="RecD_N_sf"/>
</dbReference>
<dbReference type="RefSeq" id="WP_198101907.1">
    <property type="nucleotide sequence ID" value="NZ_JAEDAL010000011.1"/>
</dbReference>
<gene>
    <name evidence="11 14" type="primary">recD</name>
    <name evidence="14" type="ORF">I7X43_15735</name>
</gene>
<dbReference type="GO" id="GO:0005524">
    <property type="term" value="F:ATP binding"/>
    <property type="evidence" value="ECO:0007669"/>
    <property type="project" value="UniProtKB-UniRule"/>
</dbReference>
<evidence type="ECO:0000256" key="7">
    <source>
        <dbReference type="ARBA" id="ARBA00022840"/>
    </source>
</evidence>
<evidence type="ECO:0000313" key="15">
    <source>
        <dbReference type="Proteomes" id="UP000620139"/>
    </source>
</evidence>
<evidence type="ECO:0000256" key="9">
    <source>
        <dbReference type="ARBA" id="ARBA00023204"/>
    </source>
</evidence>
<evidence type="ECO:0000313" key="14">
    <source>
        <dbReference type="EMBL" id="MBH9554293.1"/>
    </source>
</evidence>
<dbReference type="Gene3D" id="1.10.10.1020">
    <property type="entry name" value="RecBCD complex, subunit RecD, N-terminal domain"/>
    <property type="match status" value="1"/>
</dbReference>
<dbReference type="NCBIfam" id="TIGR01447">
    <property type="entry name" value="recD"/>
    <property type="match status" value="1"/>
</dbReference>
<dbReference type="PANTHER" id="PTHR43788">
    <property type="entry name" value="DNA2/NAM7 HELICASE FAMILY MEMBER"/>
    <property type="match status" value="1"/>
</dbReference>
<evidence type="ECO:0000256" key="10">
    <source>
        <dbReference type="ARBA" id="ARBA00023235"/>
    </source>
</evidence>
<dbReference type="Gene3D" id="3.40.50.300">
    <property type="entry name" value="P-loop containing nucleotide triphosphate hydrolases"/>
    <property type="match status" value="3"/>
</dbReference>
<keyword evidence="8 11" id="KW-0238">DNA-binding</keyword>
<dbReference type="AlphaFoldDB" id="A0A931J195"/>
<proteinExistence type="inferred from homology"/>
<keyword evidence="9 11" id="KW-0234">DNA repair</keyword>
<dbReference type="InterPro" id="IPR027417">
    <property type="entry name" value="P-loop_NTPase"/>
</dbReference>
<keyword evidence="15" id="KW-1185">Reference proteome</keyword>
<keyword evidence="5 11" id="KW-0347">Helicase</keyword>
<feature type="domain" description="UvrD-like helicase C-terminal" evidence="12">
    <location>
        <begin position="574"/>
        <end position="621"/>
    </location>
</feature>
<dbReference type="Pfam" id="PF21185">
    <property type="entry name" value="RecD_N"/>
    <property type="match status" value="1"/>
</dbReference>
<dbReference type="GO" id="GO:0003677">
    <property type="term" value="F:DNA binding"/>
    <property type="evidence" value="ECO:0007669"/>
    <property type="project" value="UniProtKB-UniRule"/>
</dbReference>
<keyword evidence="6 11" id="KW-0269">Exonuclease</keyword>
<comment type="miscellaneous">
    <text evidence="11">In the RecBCD complex, RecB has a slow 3'-5' helicase, an exonuclease activity and loads RecA onto ssDNA, RecD has a fast 5'-3' helicase activity, while RecC stimulates the ATPase and processivity of the RecB helicase and contributes to recognition of the Chi site.</text>
</comment>
<keyword evidence="2 11" id="KW-0547">Nucleotide-binding</keyword>
<dbReference type="GO" id="GO:0017116">
    <property type="term" value="F:single-stranded DNA helicase activity"/>
    <property type="evidence" value="ECO:0007669"/>
    <property type="project" value="TreeGrafter"/>
</dbReference>
<organism evidence="14 15">
    <name type="scientific">Inhella gelatinilytica</name>
    <dbReference type="NCBI Taxonomy" id="2795030"/>
    <lineage>
        <taxon>Bacteria</taxon>
        <taxon>Pseudomonadati</taxon>
        <taxon>Pseudomonadota</taxon>
        <taxon>Betaproteobacteria</taxon>
        <taxon>Burkholderiales</taxon>
        <taxon>Sphaerotilaceae</taxon>
        <taxon>Inhella</taxon>
    </lineage>
</organism>
<dbReference type="InterPro" id="IPR049550">
    <property type="entry name" value="RecD_N"/>
</dbReference>
<dbReference type="EMBL" id="JAEDAL010000011">
    <property type="protein sequence ID" value="MBH9554293.1"/>
    <property type="molecule type" value="Genomic_DNA"/>
</dbReference>
<dbReference type="GO" id="GO:0043139">
    <property type="term" value="F:5'-3' DNA helicase activity"/>
    <property type="evidence" value="ECO:0007669"/>
    <property type="project" value="UniProtKB-UniRule"/>
</dbReference>
<keyword evidence="10 11" id="KW-0413">Isomerase</keyword>
<evidence type="ECO:0000256" key="1">
    <source>
        <dbReference type="ARBA" id="ARBA00022722"/>
    </source>
</evidence>
<evidence type="ECO:0000259" key="13">
    <source>
        <dbReference type="Pfam" id="PF21185"/>
    </source>
</evidence>
<feature type="domain" description="RecBCD enzyme subunit RecD N-terminal" evidence="13">
    <location>
        <begin position="14"/>
        <end position="121"/>
    </location>
</feature>
<evidence type="ECO:0000256" key="6">
    <source>
        <dbReference type="ARBA" id="ARBA00022839"/>
    </source>
</evidence>
<dbReference type="CDD" id="cd18809">
    <property type="entry name" value="SF1_C_RecD"/>
    <property type="match status" value="1"/>
</dbReference>
<comment type="subunit">
    <text evidence="11">Heterotrimer of RecB, RecC and RecD. All subunits contribute to DNA-binding.</text>
</comment>
<comment type="catalytic activity">
    <reaction evidence="11">
        <text>ATP + H2O = ADP + phosphate + H(+)</text>
        <dbReference type="Rhea" id="RHEA:13065"/>
        <dbReference type="ChEBI" id="CHEBI:15377"/>
        <dbReference type="ChEBI" id="CHEBI:15378"/>
        <dbReference type="ChEBI" id="CHEBI:30616"/>
        <dbReference type="ChEBI" id="CHEBI:43474"/>
        <dbReference type="ChEBI" id="CHEBI:456216"/>
        <dbReference type="EC" id="5.6.2.3"/>
    </reaction>
</comment>
<dbReference type="CDD" id="cd17933">
    <property type="entry name" value="DEXSc_RecD-like"/>
    <property type="match status" value="1"/>
</dbReference>
<keyword evidence="4 11" id="KW-0378">Hydrolase</keyword>
<dbReference type="PANTHER" id="PTHR43788:SF6">
    <property type="entry name" value="DNA HELICASE B"/>
    <property type="match status" value="1"/>
</dbReference>
<name>A0A931J195_9BURK</name>
<feature type="binding site" evidence="11">
    <location>
        <begin position="190"/>
        <end position="197"/>
    </location>
    <ligand>
        <name>ATP</name>
        <dbReference type="ChEBI" id="CHEBI:30616"/>
    </ligand>
</feature>
<evidence type="ECO:0000256" key="3">
    <source>
        <dbReference type="ARBA" id="ARBA00022763"/>
    </source>
</evidence>
<dbReference type="Proteomes" id="UP000620139">
    <property type="component" value="Unassembled WGS sequence"/>
</dbReference>